<keyword evidence="2" id="KW-1185">Reference proteome</keyword>
<dbReference type="RefSeq" id="WP_184312685.1">
    <property type="nucleotide sequence ID" value="NZ_JACHEN010000034.1"/>
</dbReference>
<sequence>MLKQDVYKAECEKLAEIFQEVESSKRRLVEGLIEDAAFLKAENFVLKQSLENTGMVKIHPQHPDLQKPIEAGKQYLKNLNSYAIVIKTLNGILQKNAIEEDDELGEFE</sequence>
<evidence type="ECO:0000313" key="2">
    <source>
        <dbReference type="Proteomes" id="UP000579281"/>
    </source>
</evidence>
<reference evidence="1 2" key="1">
    <citation type="submission" date="2020-08" db="EMBL/GenBank/DDBJ databases">
        <title>Genomic Encyclopedia of Type Strains, Phase IV (KMG-IV): sequencing the most valuable type-strain genomes for metagenomic binning, comparative biology and taxonomic classification.</title>
        <authorList>
            <person name="Goeker M."/>
        </authorList>
    </citation>
    <scope>NUCLEOTIDE SEQUENCE [LARGE SCALE GENOMIC DNA]</scope>
    <source>
        <strain evidence="1 2">DSM 103526</strain>
    </source>
</reference>
<protein>
    <submittedName>
        <fullName evidence="1">Regulator of replication initiation timing</fullName>
    </submittedName>
</protein>
<gene>
    <name evidence="1" type="ORF">HNQ80_004334</name>
</gene>
<name>A0A841KX40_9FIRM</name>
<evidence type="ECO:0000313" key="1">
    <source>
        <dbReference type="EMBL" id="MBB6218194.1"/>
    </source>
</evidence>
<accession>A0A841KX40</accession>
<dbReference type="AlphaFoldDB" id="A0A841KX40"/>
<dbReference type="Proteomes" id="UP000579281">
    <property type="component" value="Unassembled WGS sequence"/>
</dbReference>
<comment type="caution">
    <text evidence="1">The sequence shown here is derived from an EMBL/GenBank/DDBJ whole genome shotgun (WGS) entry which is preliminary data.</text>
</comment>
<proteinExistence type="predicted"/>
<dbReference type="EMBL" id="JACHEN010000034">
    <property type="protein sequence ID" value="MBB6218194.1"/>
    <property type="molecule type" value="Genomic_DNA"/>
</dbReference>
<organism evidence="1 2">
    <name type="scientific">Anaerosolibacter carboniphilus</name>
    <dbReference type="NCBI Taxonomy" id="1417629"/>
    <lineage>
        <taxon>Bacteria</taxon>
        <taxon>Bacillati</taxon>
        <taxon>Bacillota</taxon>
        <taxon>Clostridia</taxon>
        <taxon>Peptostreptococcales</taxon>
        <taxon>Thermotaleaceae</taxon>
        <taxon>Anaerosolibacter</taxon>
    </lineage>
</organism>